<dbReference type="InterPro" id="IPR012319">
    <property type="entry name" value="FPG_cat"/>
</dbReference>
<evidence type="ECO:0000259" key="10">
    <source>
        <dbReference type="PROSITE" id="PS51068"/>
    </source>
</evidence>
<comment type="catalytic activity">
    <reaction evidence="1">
        <text>Hydrolysis of DNA containing ring-opened 7-methylguanine residues, releasing 2,6-diamino-4-hydroxy-5-(N-methyl)formamidopyrimidine.</text>
        <dbReference type="EC" id="3.2.2.23"/>
    </reaction>
</comment>
<dbReference type="SMART" id="SM01232">
    <property type="entry name" value="H2TH"/>
    <property type="match status" value="1"/>
</dbReference>
<dbReference type="InterPro" id="IPR015886">
    <property type="entry name" value="H2TH_FPG"/>
</dbReference>
<organism evidence="11 12">
    <name type="scientific">Mucilaginibacter paludis DSM 18603</name>
    <dbReference type="NCBI Taxonomy" id="714943"/>
    <lineage>
        <taxon>Bacteria</taxon>
        <taxon>Pseudomonadati</taxon>
        <taxon>Bacteroidota</taxon>
        <taxon>Sphingobacteriia</taxon>
        <taxon>Sphingobacteriales</taxon>
        <taxon>Sphingobacteriaceae</taxon>
        <taxon>Mucilaginibacter</taxon>
    </lineage>
</organism>
<keyword evidence="8" id="KW-0511">Multifunctional enzyme</keyword>
<keyword evidence="5" id="KW-0238">DNA-binding</keyword>
<evidence type="ECO:0000256" key="4">
    <source>
        <dbReference type="ARBA" id="ARBA00022801"/>
    </source>
</evidence>
<dbReference type="STRING" id="714943.Mucpa_3002"/>
<evidence type="ECO:0000256" key="5">
    <source>
        <dbReference type="ARBA" id="ARBA00023125"/>
    </source>
</evidence>
<dbReference type="SUPFAM" id="SSF46946">
    <property type="entry name" value="S13-like H2TH domain"/>
    <property type="match status" value="1"/>
</dbReference>
<keyword evidence="12" id="KW-1185">Reference proteome</keyword>
<dbReference type="GO" id="GO:0016829">
    <property type="term" value="F:lyase activity"/>
    <property type="evidence" value="ECO:0007669"/>
    <property type="project" value="UniProtKB-KW"/>
</dbReference>
<evidence type="ECO:0000256" key="6">
    <source>
        <dbReference type="ARBA" id="ARBA00023204"/>
    </source>
</evidence>
<dbReference type="InterPro" id="IPR010979">
    <property type="entry name" value="Ribosomal_uS13-like_H2TH"/>
</dbReference>
<dbReference type="PANTHER" id="PTHR22993">
    <property type="entry name" value="FORMAMIDOPYRIMIDINE-DNA GLYCOSYLASE"/>
    <property type="match status" value="1"/>
</dbReference>
<dbReference type="Gene3D" id="1.10.8.50">
    <property type="match status" value="1"/>
</dbReference>
<dbReference type="Proteomes" id="UP000002774">
    <property type="component" value="Chromosome"/>
</dbReference>
<dbReference type="GO" id="GO:0003684">
    <property type="term" value="F:damaged DNA binding"/>
    <property type="evidence" value="ECO:0007669"/>
    <property type="project" value="InterPro"/>
</dbReference>
<dbReference type="Gene3D" id="3.20.190.10">
    <property type="entry name" value="MutM-like, N-terminal"/>
    <property type="match status" value="1"/>
</dbReference>
<evidence type="ECO:0000313" key="12">
    <source>
        <dbReference type="Proteomes" id="UP000002774"/>
    </source>
</evidence>
<protein>
    <submittedName>
        <fullName evidence="11">Formamidopyrimidine-DNA glycosylase catalytic domain protein</fullName>
    </submittedName>
</protein>
<keyword evidence="6" id="KW-0234">DNA repair</keyword>
<dbReference type="Pfam" id="PF01149">
    <property type="entry name" value="Fapy_DNA_glyco"/>
    <property type="match status" value="1"/>
</dbReference>
<dbReference type="GO" id="GO:0006284">
    <property type="term" value="P:base-excision repair"/>
    <property type="evidence" value="ECO:0007669"/>
    <property type="project" value="InterPro"/>
</dbReference>
<keyword evidence="9" id="KW-0326">Glycosidase</keyword>
<evidence type="ECO:0000313" key="11">
    <source>
        <dbReference type="EMBL" id="EHQ27109.1"/>
    </source>
</evidence>
<keyword evidence="7" id="KW-0456">Lyase</keyword>
<proteinExistence type="inferred from homology"/>
<dbReference type="eggNOG" id="COG0266">
    <property type="taxonomic scope" value="Bacteria"/>
</dbReference>
<evidence type="ECO:0000256" key="8">
    <source>
        <dbReference type="ARBA" id="ARBA00023268"/>
    </source>
</evidence>
<feature type="domain" description="Formamidopyrimidine-DNA glycosylase catalytic" evidence="10">
    <location>
        <begin position="2"/>
        <end position="94"/>
    </location>
</feature>
<dbReference type="GO" id="GO:0003906">
    <property type="term" value="F:DNA-(apurinic or apyrimidinic site) endonuclease activity"/>
    <property type="evidence" value="ECO:0007669"/>
    <property type="project" value="InterPro"/>
</dbReference>
<dbReference type="GO" id="GO:0008534">
    <property type="term" value="F:oxidized purine nucleobase lesion DNA N-glycosylase activity"/>
    <property type="evidence" value="ECO:0007669"/>
    <property type="project" value="UniProtKB-EC"/>
</dbReference>
<sequence length="244" mass="28119">MPEGPSIVILKELVQPFKGKTVEKAAGNSTKLDTGKLAGQTITDFKSWGKNFFICFDQFSIRIHLMLFGSYRINEHKDSPARLSLQFDDGELNFYTCIAELIEQPLDDLYDWSADIMNPAWDVAKALSKMKAQPNMLACDALMDQHLFAGVGNIIKNEVLFRIRLHPLSKLGKIPDEKLEEMAQEAAIYGFEFLKWKKEFTLKKHWLAHTKKICPRDDVPFIKDKLGKSNRRCFYCEVCMVRYQ</sequence>
<evidence type="ECO:0000256" key="7">
    <source>
        <dbReference type="ARBA" id="ARBA00023239"/>
    </source>
</evidence>
<evidence type="ECO:0000256" key="3">
    <source>
        <dbReference type="ARBA" id="ARBA00022763"/>
    </source>
</evidence>
<dbReference type="GO" id="GO:0008270">
    <property type="term" value="F:zinc ion binding"/>
    <property type="evidence" value="ECO:0007669"/>
    <property type="project" value="InterPro"/>
</dbReference>
<dbReference type="RefSeq" id="WP_008507411.1">
    <property type="nucleotide sequence ID" value="NZ_CM001403.1"/>
</dbReference>
<dbReference type="SMART" id="SM00898">
    <property type="entry name" value="Fapy_DNA_glyco"/>
    <property type="match status" value="1"/>
</dbReference>
<dbReference type="EMBL" id="CM001403">
    <property type="protein sequence ID" value="EHQ27109.1"/>
    <property type="molecule type" value="Genomic_DNA"/>
</dbReference>
<dbReference type="PANTHER" id="PTHR22993:SF9">
    <property type="entry name" value="FORMAMIDOPYRIMIDINE-DNA GLYCOSYLASE"/>
    <property type="match status" value="1"/>
</dbReference>
<dbReference type="AlphaFoldDB" id="H1YD83"/>
<name>H1YD83_9SPHI</name>
<keyword evidence="4" id="KW-0378">Hydrolase</keyword>
<keyword evidence="3" id="KW-0227">DNA damage</keyword>
<evidence type="ECO:0000256" key="9">
    <source>
        <dbReference type="ARBA" id="ARBA00023295"/>
    </source>
</evidence>
<gene>
    <name evidence="11" type="ORF">Mucpa_3002</name>
</gene>
<dbReference type="InterPro" id="IPR035937">
    <property type="entry name" value="FPG_N"/>
</dbReference>
<dbReference type="Pfam" id="PF06831">
    <property type="entry name" value="H2TH"/>
    <property type="match status" value="1"/>
</dbReference>
<evidence type="ECO:0000256" key="1">
    <source>
        <dbReference type="ARBA" id="ARBA00001668"/>
    </source>
</evidence>
<dbReference type="CDD" id="cd08974">
    <property type="entry name" value="BaFpgNei_N_2"/>
    <property type="match status" value="1"/>
</dbReference>
<accession>H1YD83</accession>
<dbReference type="PROSITE" id="PS51068">
    <property type="entry name" value="FPG_CAT"/>
    <property type="match status" value="1"/>
</dbReference>
<comment type="similarity">
    <text evidence="2">Belongs to the FPG family.</text>
</comment>
<evidence type="ECO:0000256" key="2">
    <source>
        <dbReference type="ARBA" id="ARBA00009409"/>
    </source>
</evidence>
<dbReference type="SUPFAM" id="SSF81624">
    <property type="entry name" value="N-terminal domain of MutM-like DNA repair proteins"/>
    <property type="match status" value="1"/>
</dbReference>
<dbReference type="OrthoDB" id="9800855at2"/>
<reference evidence="11" key="1">
    <citation type="submission" date="2011-09" db="EMBL/GenBank/DDBJ databases">
        <title>The permanent draft genome of Mucilaginibacter paludis DSM 18603.</title>
        <authorList>
            <consortium name="US DOE Joint Genome Institute (JGI-PGF)"/>
            <person name="Lucas S."/>
            <person name="Han J."/>
            <person name="Lapidus A."/>
            <person name="Bruce D."/>
            <person name="Goodwin L."/>
            <person name="Pitluck S."/>
            <person name="Peters L."/>
            <person name="Kyrpides N."/>
            <person name="Mavromatis K."/>
            <person name="Ivanova N."/>
            <person name="Mikhailova N."/>
            <person name="Held B."/>
            <person name="Detter J.C."/>
            <person name="Tapia R."/>
            <person name="Han C."/>
            <person name="Land M."/>
            <person name="Hauser L."/>
            <person name="Markowitz V."/>
            <person name="Cheng J.-F."/>
            <person name="Hugenholtz P."/>
            <person name="Woyke T."/>
            <person name="Wu D."/>
            <person name="Tindall B."/>
            <person name="Brambilla E."/>
            <person name="Klenk H.-P."/>
            <person name="Eisen J.A."/>
        </authorList>
    </citation>
    <scope>NUCLEOTIDE SEQUENCE [LARGE SCALE GENOMIC DNA]</scope>
    <source>
        <strain evidence="11">DSM 18603</strain>
    </source>
</reference>
<dbReference type="HOGENOM" id="CLU_072818_0_0_10"/>